<keyword evidence="4" id="KW-0249">Electron transport</keyword>
<evidence type="ECO:0000256" key="5">
    <source>
        <dbReference type="ARBA" id="ARBA00023004"/>
    </source>
</evidence>
<protein>
    <submittedName>
        <fullName evidence="10">Cytochrome c family protein</fullName>
    </submittedName>
</protein>
<name>A0ABT2ZER5_9RHOB</name>
<dbReference type="Gene3D" id="1.10.760.10">
    <property type="entry name" value="Cytochrome c-like domain"/>
    <property type="match status" value="2"/>
</dbReference>
<dbReference type="SUPFAM" id="SSF46626">
    <property type="entry name" value="Cytochrome c"/>
    <property type="match status" value="2"/>
</dbReference>
<feature type="domain" description="Cytochrome c" evidence="9">
    <location>
        <begin position="33"/>
        <end position="133"/>
    </location>
</feature>
<dbReference type="PANTHER" id="PTHR11961">
    <property type="entry name" value="CYTOCHROME C"/>
    <property type="match status" value="1"/>
</dbReference>
<dbReference type="PROSITE" id="PS51007">
    <property type="entry name" value="CYTC"/>
    <property type="match status" value="1"/>
</dbReference>
<keyword evidence="8" id="KW-0732">Signal</keyword>
<evidence type="ECO:0000313" key="10">
    <source>
        <dbReference type="EMBL" id="MCV2869607.1"/>
    </source>
</evidence>
<evidence type="ECO:0000259" key="9">
    <source>
        <dbReference type="PROSITE" id="PS51007"/>
    </source>
</evidence>
<dbReference type="InterPro" id="IPR002327">
    <property type="entry name" value="Cyt_c_1A/1B"/>
</dbReference>
<feature type="region of interest" description="Disordered" evidence="7">
    <location>
        <begin position="137"/>
        <end position="158"/>
    </location>
</feature>
<dbReference type="RefSeq" id="WP_263735256.1">
    <property type="nucleotide sequence ID" value="NZ_JAOWKY010000003.1"/>
</dbReference>
<keyword evidence="1" id="KW-0813">Transport</keyword>
<evidence type="ECO:0000256" key="2">
    <source>
        <dbReference type="ARBA" id="ARBA00022617"/>
    </source>
</evidence>
<comment type="caution">
    <text evidence="10">The sequence shown here is derived from an EMBL/GenBank/DDBJ whole genome shotgun (WGS) entry which is preliminary data.</text>
</comment>
<gene>
    <name evidence="10" type="ORF">OEW28_13310</name>
</gene>
<dbReference type="InterPro" id="IPR009056">
    <property type="entry name" value="Cyt_c-like_dom"/>
</dbReference>
<evidence type="ECO:0000256" key="3">
    <source>
        <dbReference type="ARBA" id="ARBA00022723"/>
    </source>
</evidence>
<keyword evidence="3 6" id="KW-0479">Metal-binding</keyword>
<feature type="chain" id="PRO_5047411607" evidence="8">
    <location>
        <begin position="24"/>
        <end position="236"/>
    </location>
</feature>
<evidence type="ECO:0000256" key="6">
    <source>
        <dbReference type="PROSITE-ProRule" id="PRU00433"/>
    </source>
</evidence>
<dbReference type="InterPro" id="IPR036909">
    <property type="entry name" value="Cyt_c-like_dom_sf"/>
</dbReference>
<accession>A0ABT2ZER5</accession>
<evidence type="ECO:0000256" key="4">
    <source>
        <dbReference type="ARBA" id="ARBA00022982"/>
    </source>
</evidence>
<evidence type="ECO:0000256" key="7">
    <source>
        <dbReference type="SAM" id="MobiDB-lite"/>
    </source>
</evidence>
<dbReference type="Pfam" id="PF00034">
    <property type="entry name" value="Cytochrom_C"/>
    <property type="match status" value="1"/>
</dbReference>
<keyword evidence="2 6" id="KW-0349">Heme</keyword>
<sequence length="236" mass="25530">MTLFRTAAATIAALLSTVSQASAQTIDERLTTASIEAGEGVFRKCKACHTAEKDAPNRVGPNLYGIVGQEKGAAEGFRYSPAIATAGGAWSPQELDAYLENPRRAIPGTRMAFPGLRDPEDRADVIAYLRTMSDTPADENAADLRPSDGSSGEDGAEDFGLLVDGAGAEETYDACTACHSEMIVVQQGKTRDGWDKLLDWMIEEQGMAELPPDERDAILDYLAQHYNTDRPNFPQR</sequence>
<dbReference type="Proteomes" id="UP001652542">
    <property type="component" value="Unassembled WGS sequence"/>
</dbReference>
<dbReference type="EMBL" id="JAOWKY010000003">
    <property type="protein sequence ID" value="MCV2869607.1"/>
    <property type="molecule type" value="Genomic_DNA"/>
</dbReference>
<proteinExistence type="predicted"/>
<evidence type="ECO:0000256" key="1">
    <source>
        <dbReference type="ARBA" id="ARBA00022448"/>
    </source>
</evidence>
<keyword evidence="11" id="KW-1185">Reference proteome</keyword>
<evidence type="ECO:0000256" key="8">
    <source>
        <dbReference type="SAM" id="SignalP"/>
    </source>
</evidence>
<feature type="signal peptide" evidence="8">
    <location>
        <begin position="1"/>
        <end position="23"/>
    </location>
</feature>
<evidence type="ECO:0000313" key="11">
    <source>
        <dbReference type="Proteomes" id="UP001652542"/>
    </source>
</evidence>
<reference evidence="10 11" key="1">
    <citation type="submission" date="2022-10" db="EMBL/GenBank/DDBJ databases">
        <title>Defluviimonas sp. nov., isolated from ocean surface water.</title>
        <authorList>
            <person name="He W."/>
            <person name="Wang L."/>
            <person name="Zhang D.-F."/>
        </authorList>
    </citation>
    <scope>NUCLEOTIDE SEQUENCE [LARGE SCALE GENOMIC DNA]</scope>
    <source>
        <strain evidence="10 11">WL0002</strain>
    </source>
</reference>
<organism evidence="10 11">
    <name type="scientific">Albidovulum marisflavi</name>
    <dbReference type="NCBI Taxonomy" id="2984159"/>
    <lineage>
        <taxon>Bacteria</taxon>
        <taxon>Pseudomonadati</taxon>
        <taxon>Pseudomonadota</taxon>
        <taxon>Alphaproteobacteria</taxon>
        <taxon>Rhodobacterales</taxon>
        <taxon>Paracoccaceae</taxon>
        <taxon>Albidovulum</taxon>
    </lineage>
</organism>
<keyword evidence="5 6" id="KW-0408">Iron</keyword>
<dbReference type="PRINTS" id="PR00604">
    <property type="entry name" value="CYTCHRMECIAB"/>
</dbReference>